<evidence type="ECO:0000313" key="3">
    <source>
        <dbReference type="EMBL" id="WLV24721.1"/>
    </source>
</evidence>
<keyword evidence="4" id="KW-1185">Reference proteome</keyword>
<feature type="chain" id="PRO_5045819751" description="Lipoprotein" evidence="2">
    <location>
        <begin position="21"/>
        <end position="316"/>
    </location>
</feature>
<dbReference type="Gene3D" id="2.50.20.20">
    <property type="match status" value="1"/>
</dbReference>
<evidence type="ECO:0000256" key="2">
    <source>
        <dbReference type="SAM" id="SignalP"/>
    </source>
</evidence>
<protein>
    <recommendedName>
        <fullName evidence="5">Lipoprotein</fullName>
    </recommendedName>
</protein>
<keyword evidence="2" id="KW-0732">Signal</keyword>
<dbReference type="RefSeq" id="WP_348028037.1">
    <property type="nucleotide sequence ID" value="NZ_CP129113.1"/>
</dbReference>
<evidence type="ECO:0000256" key="1">
    <source>
        <dbReference type="SAM" id="MobiDB-lite"/>
    </source>
</evidence>
<dbReference type="Proteomes" id="UP001180087">
    <property type="component" value="Chromosome"/>
</dbReference>
<organism evidence="3 4">
    <name type="scientific">Aciduricibacillus chroicocephali</name>
    <dbReference type="NCBI Taxonomy" id="3054939"/>
    <lineage>
        <taxon>Bacteria</taxon>
        <taxon>Bacillati</taxon>
        <taxon>Bacillota</taxon>
        <taxon>Bacilli</taxon>
        <taxon>Bacillales</taxon>
        <taxon>Bacillaceae</taxon>
        <taxon>Aciduricibacillus</taxon>
    </lineage>
</organism>
<dbReference type="Pfam" id="PF20316">
    <property type="entry name" value="DUF6612"/>
    <property type="match status" value="1"/>
</dbReference>
<dbReference type="EMBL" id="CP129113">
    <property type="protein sequence ID" value="WLV24721.1"/>
    <property type="molecule type" value="Genomic_DNA"/>
</dbReference>
<dbReference type="PROSITE" id="PS51257">
    <property type="entry name" value="PROKAR_LIPOPROTEIN"/>
    <property type="match status" value="1"/>
</dbReference>
<dbReference type="InterPro" id="IPR046720">
    <property type="entry name" value="DUF6612"/>
</dbReference>
<feature type="signal peptide" evidence="2">
    <location>
        <begin position="1"/>
        <end position="20"/>
    </location>
</feature>
<proteinExistence type="predicted"/>
<evidence type="ECO:0000313" key="4">
    <source>
        <dbReference type="Proteomes" id="UP001180087"/>
    </source>
</evidence>
<sequence>MKRFMQVLLMAILVSMFATACGQDNAKDNNKAEENQSKETANKEAKADEKKEKELTAEEITEKSSKVMNNWAGMSYNMTGKTHILAQQGDEKQEINQDLNMQSKVTNKPFAMELTGTVSMEGQKVPVNSYYKDKTMYQEAPGQGWIAINGMDLEALQQNSQSQNPSEQIQQFTKMMKEIQDSGDENKYVKKEEKDGLYIISLELDEKGLSILKDQAKDIMKQSMGEQIQQIAGDALDKMKYNSMNVVFYIDKNTFEQKKLNQKMSISMEQDGATMTMDMDITLDSLKKFDGEIEVPEDVKKDAQEISMEDLQQAQQ</sequence>
<reference evidence="3" key="1">
    <citation type="submission" date="2023-06" db="EMBL/GenBank/DDBJ databases">
        <title>A Treasure from Seagulls: Isolation and Description of Aciduricobacillus qingdaonensis gen. nov., sp. nov., a Rare Obligately Uric Acid-utilizing Member in the Family Bacillaceae.</title>
        <authorList>
            <person name="Liu W."/>
            <person name="Wang B."/>
        </authorList>
    </citation>
    <scope>NUCLEOTIDE SEQUENCE</scope>
    <source>
        <strain evidence="3">44XB</strain>
    </source>
</reference>
<name>A0ABY9KVE3_9BACI</name>
<accession>A0ABY9KVE3</accession>
<gene>
    <name evidence="3" type="ORF">QR721_00095</name>
</gene>
<evidence type="ECO:0008006" key="5">
    <source>
        <dbReference type="Google" id="ProtNLM"/>
    </source>
</evidence>
<feature type="region of interest" description="Disordered" evidence="1">
    <location>
        <begin position="25"/>
        <end position="62"/>
    </location>
</feature>